<dbReference type="EMBL" id="JACHVB010000053">
    <property type="protein sequence ID" value="MBC2595848.1"/>
    <property type="molecule type" value="Genomic_DNA"/>
</dbReference>
<name>A0A842HB67_9BACT</name>
<evidence type="ECO:0000313" key="5">
    <source>
        <dbReference type="EMBL" id="MBC2592771.1"/>
    </source>
</evidence>
<evidence type="ECO:0000313" key="8">
    <source>
        <dbReference type="EMBL" id="MBC2593520.1"/>
    </source>
</evidence>
<accession>A0A842HB67</accession>
<dbReference type="EMBL" id="JACHVB010000012">
    <property type="protein sequence ID" value="MBC2592842.1"/>
    <property type="molecule type" value="Genomic_DNA"/>
</dbReference>
<evidence type="ECO:0000313" key="22">
    <source>
        <dbReference type="EMBL" id="MBC2595946.1"/>
    </source>
</evidence>
<evidence type="ECO:0000313" key="12">
    <source>
        <dbReference type="EMBL" id="MBC2593833.1"/>
    </source>
</evidence>
<evidence type="ECO:0000313" key="9">
    <source>
        <dbReference type="EMBL" id="MBC2593823.1"/>
    </source>
</evidence>
<evidence type="ECO:0000313" key="20">
    <source>
        <dbReference type="EMBL" id="MBC2595667.1"/>
    </source>
</evidence>
<dbReference type="EMBL" id="JACHVB010000008">
    <property type="protein sequence ID" value="MBC2592748.1"/>
    <property type="molecule type" value="Genomic_DNA"/>
</dbReference>
<gene>
    <name evidence="1" type="ORF">H5P28_00035</name>
    <name evidence="2" type="ORF">H5P28_00595</name>
    <name evidence="3" type="ORF">H5P28_00635</name>
    <name evidence="4" type="ORF">H5P28_00695</name>
    <name evidence="5" type="ORF">H5P28_00710</name>
    <name evidence="6" type="ORF">H5P28_01080</name>
    <name evidence="7" type="ORF">H5P28_03160</name>
    <name evidence="8" type="ORF">H5P28_04520</name>
    <name evidence="9" type="ORF">H5P28_06070</name>
    <name evidence="10" type="ORF">H5P28_06085</name>
    <name evidence="11" type="ORF">H5P28_06110</name>
    <name evidence="12" type="ORF">H5P28_06120</name>
    <name evidence="13" type="ORF">H5P28_06260</name>
    <name evidence="14" type="ORF">H5P28_06285</name>
    <name evidence="15" type="ORF">H5P28_06290</name>
    <name evidence="16" type="ORF">H5P28_06320</name>
    <name evidence="17" type="ORF">H5P28_06325</name>
    <name evidence="18" type="ORF">H5P28_14200</name>
    <name evidence="19" type="ORF">H5P28_14270</name>
    <name evidence="20" type="ORF">H5P28_15470</name>
    <name evidence="21" type="ORF">H5P28_16410</name>
    <name evidence="22" type="ORF">H5P28_16900</name>
</gene>
<evidence type="ECO:0000313" key="3">
    <source>
        <dbReference type="EMBL" id="MBC2592756.1"/>
    </source>
</evidence>
<dbReference type="InterPro" id="IPR002514">
    <property type="entry name" value="Transposase_8"/>
</dbReference>
<evidence type="ECO:0000313" key="23">
    <source>
        <dbReference type="Proteomes" id="UP000546464"/>
    </source>
</evidence>
<dbReference type="EMBL" id="JACHVB010000035">
    <property type="protein sequence ID" value="MBC2595415.1"/>
    <property type="molecule type" value="Genomic_DNA"/>
</dbReference>
<evidence type="ECO:0000313" key="6">
    <source>
        <dbReference type="EMBL" id="MBC2592842.1"/>
    </source>
</evidence>
<dbReference type="EMBL" id="JACHVB010000001">
    <property type="protein sequence ID" value="MBC2592639.1"/>
    <property type="molecule type" value="Genomic_DNA"/>
</dbReference>
<dbReference type="SUPFAM" id="SSF46689">
    <property type="entry name" value="Homeodomain-like"/>
    <property type="match status" value="1"/>
</dbReference>
<protein>
    <submittedName>
        <fullName evidence="8">Transposase</fullName>
    </submittedName>
</protein>
<dbReference type="EMBL" id="JACHVB010000018">
    <property type="protein sequence ID" value="MBC2593872.1"/>
    <property type="molecule type" value="Genomic_DNA"/>
</dbReference>
<dbReference type="EMBL" id="JACHVB010000016">
    <property type="protein sequence ID" value="MBC2593833.1"/>
    <property type="molecule type" value="Genomic_DNA"/>
</dbReference>
<evidence type="ECO:0000313" key="16">
    <source>
        <dbReference type="EMBL" id="MBC2593872.1"/>
    </source>
</evidence>
<evidence type="ECO:0000313" key="13">
    <source>
        <dbReference type="EMBL" id="MBC2593860.1"/>
    </source>
</evidence>
<evidence type="ECO:0000313" key="14">
    <source>
        <dbReference type="EMBL" id="MBC2593865.1"/>
    </source>
</evidence>
<dbReference type="GO" id="GO:0006313">
    <property type="term" value="P:DNA transposition"/>
    <property type="evidence" value="ECO:0007669"/>
    <property type="project" value="InterPro"/>
</dbReference>
<evidence type="ECO:0000313" key="17">
    <source>
        <dbReference type="EMBL" id="MBC2593873.1"/>
    </source>
</evidence>
<comment type="caution">
    <text evidence="8">The sequence shown here is derived from an EMBL/GenBank/DDBJ whole genome shotgun (WGS) entry which is preliminary data.</text>
</comment>
<dbReference type="EMBL" id="JACHVB010000058">
    <property type="protein sequence ID" value="MBC2595946.1"/>
    <property type="molecule type" value="Genomic_DNA"/>
</dbReference>
<dbReference type="EMBL" id="JACHVB010000014">
    <property type="protein sequence ID" value="MBC2593520.1"/>
    <property type="molecule type" value="Genomic_DNA"/>
</dbReference>
<dbReference type="AlphaFoldDB" id="A0A842HB67"/>
<dbReference type="EMBL" id="JACHVB010000010">
    <property type="protein sequence ID" value="MBC2592768.1"/>
    <property type="molecule type" value="Genomic_DNA"/>
</dbReference>
<dbReference type="EMBL" id="JACHVB010000013">
    <property type="protein sequence ID" value="MBC2593252.1"/>
    <property type="molecule type" value="Genomic_DNA"/>
</dbReference>
<dbReference type="EMBL" id="JACHVB010000014">
    <property type="protein sequence ID" value="MBC2593823.1"/>
    <property type="molecule type" value="Genomic_DNA"/>
</dbReference>
<dbReference type="InterPro" id="IPR052546">
    <property type="entry name" value="Transposase_8_domain"/>
</dbReference>
<evidence type="ECO:0000313" key="2">
    <source>
        <dbReference type="EMBL" id="MBC2592748.1"/>
    </source>
</evidence>
<evidence type="ECO:0000313" key="1">
    <source>
        <dbReference type="EMBL" id="MBC2592639.1"/>
    </source>
</evidence>
<proteinExistence type="predicted"/>
<evidence type="ECO:0000313" key="4">
    <source>
        <dbReference type="EMBL" id="MBC2592768.1"/>
    </source>
</evidence>
<dbReference type="PANTHER" id="PTHR33609:SF1">
    <property type="entry name" value="TRANSPOSASE"/>
    <property type="match status" value="1"/>
</dbReference>
<dbReference type="EMBL" id="JACHVB010000039">
    <property type="protein sequence ID" value="MBC2595429.1"/>
    <property type="molecule type" value="Genomic_DNA"/>
</dbReference>
<dbReference type="GO" id="GO:0004803">
    <property type="term" value="F:transposase activity"/>
    <property type="evidence" value="ECO:0007669"/>
    <property type="project" value="InterPro"/>
</dbReference>
<organism evidence="8 23">
    <name type="scientific">Ruficoccus amylovorans</name>
    <dbReference type="NCBI Taxonomy" id="1804625"/>
    <lineage>
        <taxon>Bacteria</taxon>
        <taxon>Pseudomonadati</taxon>
        <taxon>Verrucomicrobiota</taxon>
        <taxon>Opitutia</taxon>
        <taxon>Puniceicoccales</taxon>
        <taxon>Cerasicoccaceae</taxon>
        <taxon>Ruficoccus</taxon>
    </lineage>
</organism>
<evidence type="ECO:0000313" key="7">
    <source>
        <dbReference type="EMBL" id="MBC2593252.1"/>
    </source>
</evidence>
<dbReference type="EMBL" id="JACHVB010000015">
    <property type="protein sequence ID" value="MBC2593826.1"/>
    <property type="molecule type" value="Genomic_DNA"/>
</dbReference>
<dbReference type="EMBL" id="JACHVB010000018">
    <property type="protein sequence ID" value="MBC2593866.1"/>
    <property type="molecule type" value="Genomic_DNA"/>
</dbReference>
<dbReference type="RefSeq" id="WP_185673679.1">
    <property type="nucleotide sequence ID" value="NZ_JACHVB010000001.1"/>
</dbReference>
<dbReference type="EMBL" id="JACHVB010000015">
    <property type="protein sequence ID" value="MBC2593831.1"/>
    <property type="molecule type" value="Genomic_DNA"/>
</dbReference>
<dbReference type="EMBL" id="JACHVB010000011">
    <property type="protein sequence ID" value="MBC2592771.1"/>
    <property type="molecule type" value="Genomic_DNA"/>
</dbReference>
<dbReference type="EMBL" id="JACHVB010000045">
    <property type="protein sequence ID" value="MBC2595667.1"/>
    <property type="molecule type" value="Genomic_DNA"/>
</dbReference>
<evidence type="ECO:0000313" key="19">
    <source>
        <dbReference type="EMBL" id="MBC2595429.1"/>
    </source>
</evidence>
<sequence>MKRKRYTEEQIVALLREADEGRSVDDVCREHNVSKASFHRWKSKYGQMELRDVKRLKELERENAELKKLVADQLLNIKVLEQVNAKKW</sequence>
<reference evidence="8 23" key="1">
    <citation type="submission" date="2020-07" db="EMBL/GenBank/DDBJ databases">
        <authorList>
            <person name="Feng X."/>
        </authorList>
    </citation>
    <scope>NUCLEOTIDE SEQUENCE [LARGE SCALE GENOMIC DNA]</scope>
    <source>
        <strain evidence="8 23">JCM31066</strain>
    </source>
</reference>
<dbReference type="Pfam" id="PF01527">
    <property type="entry name" value="HTH_Tnp_1"/>
    <property type="match status" value="1"/>
</dbReference>
<dbReference type="EMBL" id="JACHVB010000017">
    <property type="protein sequence ID" value="MBC2593865.1"/>
    <property type="molecule type" value="Genomic_DNA"/>
</dbReference>
<evidence type="ECO:0000313" key="18">
    <source>
        <dbReference type="EMBL" id="MBC2595415.1"/>
    </source>
</evidence>
<dbReference type="InterPro" id="IPR009057">
    <property type="entry name" value="Homeodomain-like_sf"/>
</dbReference>
<dbReference type="PANTHER" id="PTHR33609">
    <property type="entry name" value="LOW CALCIUM RESPONSE LOCUS PROTEIN S"/>
    <property type="match status" value="1"/>
</dbReference>
<evidence type="ECO:0000313" key="15">
    <source>
        <dbReference type="EMBL" id="MBC2593866.1"/>
    </source>
</evidence>
<evidence type="ECO:0000313" key="10">
    <source>
        <dbReference type="EMBL" id="MBC2593826.1"/>
    </source>
</evidence>
<keyword evidence="23" id="KW-1185">Reference proteome</keyword>
<dbReference type="Proteomes" id="UP000546464">
    <property type="component" value="Unassembled WGS sequence"/>
</dbReference>
<dbReference type="EMBL" id="JACHVB010000017">
    <property type="protein sequence ID" value="MBC2593860.1"/>
    <property type="molecule type" value="Genomic_DNA"/>
</dbReference>
<evidence type="ECO:0000313" key="21">
    <source>
        <dbReference type="EMBL" id="MBC2595848.1"/>
    </source>
</evidence>
<evidence type="ECO:0000313" key="11">
    <source>
        <dbReference type="EMBL" id="MBC2593831.1"/>
    </source>
</evidence>
<dbReference type="EMBL" id="JACHVB010000010">
    <property type="protein sequence ID" value="MBC2592756.1"/>
    <property type="molecule type" value="Genomic_DNA"/>
</dbReference>
<dbReference type="EMBL" id="JACHVB010000019">
    <property type="protein sequence ID" value="MBC2593873.1"/>
    <property type="molecule type" value="Genomic_DNA"/>
</dbReference>
<dbReference type="GO" id="GO:0003677">
    <property type="term" value="F:DNA binding"/>
    <property type="evidence" value="ECO:0007669"/>
    <property type="project" value="InterPro"/>
</dbReference>